<evidence type="ECO:0000256" key="1">
    <source>
        <dbReference type="SAM" id="MobiDB-lite"/>
    </source>
</evidence>
<evidence type="ECO:0000313" key="2">
    <source>
        <dbReference type="EMBL" id="GAA0270761.1"/>
    </source>
</evidence>
<reference evidence="2 3" key="1">
    <citation type="journal article" date="2019" name="Int. J. Syst. Evol. Microbiol.">
        <title>The Global Catalogue of Microorganisms (GCM) 10K type strain sequencing project: providing services to taxonomists for standard genome sequencing and annotation.</title>
        <authorList>
            <consortium name="The Broad Institute Genomics Platform"/>
            <consortium name="The Broad Institute Genome Sequencing Center for Infectious Disease"/>
            <person name="Wu L."/>
            <person name="Ma J."/>
        </authorList>
    </citation>
    <scope>NUCLEOTIDE SEQUENCE [LARGE SCALE GENOMIC DNA]</scope>
    <source>
        <strain evidence="2 3">JCM 4505</strain>
    </source>
</reference>
<dbReference type="EMBL" id="BAAABV010000005">
    <property type="protein sequence ID" value="GAA0270761.1"/>
    <property type="molecule type" value="Genomic_DNA"/>
</dbReference>
<name>A0ABN0V1R0_9ACTN</name>
<sequence>MTTSDLNLTECPILMRSRTGHCDRSSNESFRALQALVPHRREQNTASDRRSTPVTQDVPHSGHTTLPAPFSSA</sequence>
<accession>A0ABN0V1R0</accession>
<protein>
    <submittedName>
        <fullName evidence="2">Uncharacterized protein</fullName>
    </submittedName>
</protein>
<comment type="caution">
    <text evidence="2">The sequence shown here is derived from an EMBL/GenBank/DDBJ whole genome shotgun (WGS) entry which is preliminary data.</text>
</comment>
<evidence type="ECO:0000313" key="3">
    <source>
        <dbReference type="Proteomes" id="UP001501867"/>
    </source>
</evidence>
<proteinExistence type="predicted"/>
<organism evidence="2 3">
    <name type="scientific">Streptomyces polychromogenes</name>
    <dbReference type="NCBI Taxonomy" id="67342"/>
    <lineage>
        <taxon>Bacteria</taxon>
        <taxon>Bacillati</taxon>
        <taxon>Actinomycetota</taxon>
        <taxon>Actinomycetes</taxon>
        <taxon>Kitasatosporales</taxon>
        <taxon>Streptomycetaceae</taxon>
        <taxon>Streptomyces</taxon>
    </lineage>
</organism>
<gene>
    <name evidence="2" type="ORF">GCM10010302_05400</name>
</gene>
<keyword evidence="3" id="KW-1185">Reference proteome</keyword>
<feature type="region of interest" description="Disordered" evidence="1">
    <location>
        <begin position="37"/>
        <end position="73"/>
    </location>
</feature>
<dbReference type="Proteomes" id="UP001501867">
    <property type="component" value="Unassembled WGS sequence"/>
</dbReference>
<feature type="compositionally biased region" description="Basic and acidic residues" evidence="1">
    <location>
        <begin position="39"/>
        <end position="51"/>
    </location>
</feature>